<comment type="caution">
    <text evidence="5">The sequence shown here is derived from an EMBL/GenBank/DDBJ whole genome shotgun (WGS) entry which is preliminary data.</text>
</comment>
<feature type="region of interest" description="Disordered" evidence="2">
    <location>
        <begin position="325"/>
        <end position="348"/>
    </location>
</feature>
<gene>
    <name evidence="5" type="primary">tauA</name>
    <name evidence="5" type="ORF">SO694_00004015</name>
</gene>
<feature type="signal peptide" evidence="3">
    <location>
        <begin position="1"/>
        <end position="16"/>
    </location>
</feature>
<dbReference type="Gene3D" id="3.40.190.10">
    <property type="entry name" value="Periplasmic binding protein-like II"/>
    <property type="match status" value="2"/>
</dbReference>
<sequence length="348" mass="36887">MRNALAAVLGLAAARAAFEIRLVDQYGAVMDGSVSQTGRLEVRNPPSSTTWGTVCDDLWGFYWRNADIACDELFGTAAVSYDDYAPEFEAVSNSVPIYMDDVACEGTEPSLSLCAASAWGSENCNHYEDIHLTCEAVAAVAAPTPAPTPSPTVGCSRTIKVGTFDEANPYTAAVMSKWLDSSTACWAFYRQTSGGRSIAHLENGDLDVAMLGSTPFAAAAARRAALSAVSVLHLKGAAQALVTRSDLTGPVDLQNTILWTPYVSTTHYILLAAMSQMGIDVSDLTLETRSPAAIVAAWDAGTIDGAACWGNTMAYLLDNPHGATQGGKSVRNSQLQRLRSRPVSTRFG</sequence>
<feature type="chain" id="PRO_5045279594" evidence="3">
    <location>
        <begin position="17"/>
        <end position="348"/>
    </location>
</feature>
<evidence type="ECO:0000256" key="3">
    <source>
        <dbReference type="SAM" id="SignalP"/>
    </source>
</evidence>
<evidence type="ECO:0000256" key="2">
    <source>
        <dbReference type="SAM" id="MobiDB-lite"/>
    </source>
</evidence>
<evidence type="ECO:0000259" key="4">
    <source>
        <dbReference type="PROSITE" id="PS50287"/>
    </source>
</evidence>
<feature type="compositionally biased region" description="Polar residues" evidence="2">
    <location>
        <begin position="326"/>
        <end position="337"/>
    </location>
</feature>
<dbReference type="PANTHER" id="PTHR48071:SF28">
    <property type="entry name" value="SRCR DOMAIN-CONTAINING PROTEIN"/>
    <property type="match status" value="1"/>
</dbReference>
<reference evidence="5 6" key="1">
    <citation type="submission" date="2024-03" db="EMBL/GenBank/DDBJ databases">
        <title>Aureococcus anophagefferens CCMP1851 and Kratosvirus quantuckense: Draft genome of a second virus-susceptible host strain in the model system.</title>
        <authorList>
            <person name="Chase E."/>
            <person name="Truchon A.R."/>
            <person name="Schepens W."/>
            <person name="Wilhelm S.W."/>
        </authorList>
    </citation>
    <scope>NUCLEOTIDE SEQUENCE [LARGE SCALE GENOMIC DNA]</scope>
    <source>
        <strain evidence="5 6">CCMP1851</strain>
    </source>
</reference>
<dbReference type="Proteomes" id="UP001363151">
    <property type="component" value="Unassembled WGS sequence"/>
</dbReference>
<dbReference type="SUPFAM" id="SSF56487">
    <property type="entry name" value="SRCR-like"/>
    <property type="match status" value="1"/>
</dbReference>
<evidence type="ECO:0000313" key="5">
    <source>
        <dbReference type="EMBL" id="KAK7249596.1"/>
    </source>
</evidence>
<dbReference type="SMART" id="SM00202">
    <property type="entry name" value="SR"/>
    <property type="match status" value="1"/>
</dbReference>
<keyword evidence="6" id="KW-1185">Reference proteome</keyword>
<evidence type="ECO:0000256" key="1">
    <source>
        <dbReference type="ARBA" id="ARBA00023157"/>
    </source>
</evidence>
<accession>A0ABR1G8C5</accession>
<dbReference type="EMBL" id="JBBJCI010000040">
    <property type="protein sequence ID" value="KAK7249596.1"/>
    <property type="molecule type" value="Genomic_DNA"/>
</dbReference>
<keyword evidence="3" id="KW-0732">Signal</keyword>
<name>A0ABR1G8C5_AURAN</name>
<dbReference type="SUPFAM" id="SSF53850">
    <property type="entry name" value="Periplasmic binding protein-like II"/>
    <property type="match status" value="1"/>
</dbReference>
<dbReference type="Pfam" id="PF00530">
    <property type="entry name" value="SRCR"/>
    <property type="match status" value="1"/>
</dbReference>
<dbReference type="InterPro" id="IPR001190">
    <property type="entry name" value="SRCR"/>
</dbReference>
<dbReference type="PRINTS" id="PR00258">
    <property type="entry name" value="SPERACTRCPTR"/>
</dbReference>
<protein>
    <submittedName>
        <fullName evidence="5">Taurine ABC transporter</fullName>
    </submittedName>
</protein>
<dbReference type="PROSITE" id="PS50287">
    <property type="entry name" value="SRCR_2"/>
    <property type="match status" value="1"/>
</dbReference>
<keyword evidence="1" id="KW-1015">Disulfide bond</keyword>
<dbReference type="InterPro" id="IPR036772">
    <property type="entry name" value="SRCR-like_dom_sf"/>
</dbReference>
<organism evidence="5 6">
    <name type="scientific">Aureococcus anophagefferens</name>
    <name type="common">Harmful bloom alga</name>
    <dbReference type="NCBI Taxonomy" id="44056"/>
    <lineage>
        <taxon>Eukaryota</taxon>
        <taxon>Sar</taxon>
        <taxon>Stramenopiles</taxon>
        <taxon>Ochrophyta</taxon>
        <taxon>Pelagophyceae</taxon>
        <taxon>Pelagomonadales</taxon>
        <taxon>Pelagomonadaceae</taxon>
        <taxon>Aureococcus</taxon>
    </lineage>
</organism>
<evidence type="ECO:0000313" key="6">
    <source>
        <dbReference type="Proteomes" id="UP001363151"/>
    </source>
</evidence>
<feature type="domain" description="SRCR" evidence="4">
    <location>
        <begin position="20"/>
        <end position="135"/>
    </location>
</feature>
<proteinExistence type="predicted"/>
<dbReference type="PANTHER" id="PTHR48071">
    <property type="entry name" value="SRCR DOMAIN-CONTAINING PROTEIN"/>
    <property type="match status" value="1"/>
</dbReference>
<dbReference type="Gene3D" id="3.10.250.10">
    <property type="entry name" value="SRCR-like domain"/>
    <property type="match status" value="1"/>
</dbReference>